<evidence type="ECO:0000259" key="2">
    <source>
        <dbReference type="SMART" id="SM00471"/>
    </source>
</evidence>
<dbReference type="AlphaFoldDB" id="A0A0S4KUM5"/>
<name>A0A0S4KUM5_9BACT</name>
<feature type="region of interest" description="Disordered" evidence="1">
    <location>
        <begin position="394"/>
        <end position="416"/>
    </location>
</feature>
<feature type="domain" description="HD/PDEase" evidence="2">
    <location>
        <begin position="69"/>
        <end position="227"/>
    </location>
</feature>
<dbReference type="GO" id="GO:0006203">
    <property type="term" value="P:dGTP catabolic process"/>
    <property type="evidence" value="ECO:0007669"/>
    <property type="project" value="TreeGrafter"/>
</dbReference>
<dbReference type="EMBL" id="LN885086">
    <property type="protein sequence ID" value="CUQ68115.1"/>
    <property type="molecule type" value="Genomic_DNA"/>
</dbReference>
<dbReference type="STRING" id="1715989.NITINOP_3143"/>
<dbReference type="RefSeq" id="WP_062487187.1">
    <property type="nucleotide sequence ID" value="NZ_LN885086.1"/>
</dbReference>
<evidence type="ECO:0000256" key="1">
    <source>
        <dbReference type="SAM" id="MobiDB-lite"/>
    </source>
</evidence>
<dbReference type="InterPro" id="IPR003607">
    <property type="entry name" value="HD/PDEase_dom"/>
</dbReference>
<dbReference type="InterPro" id="IPR045509">
    <property type="entry name" value="HD_assoc_2"/>
</dbReference>
<dbReference type="CDD" id="cd00077">
    <property type="entry name" value="HDc"/>
    <property type="match status" value="1"/>
</dbReference>
<keyword evidence="4" id="KW-1185">Reference proteome</keyword>
<evidence type="ECO:0000313" key="3">
    <source>
        <dbReference type="EMBL" id="CUQ68115.1"/>
    </source>
</evidence>
<dbReference type="KEGG" id="nio:NITINOP_3143"/>
<sequence>MDHTDRSNAPYDGSALIADPIHRYLSFTVPYAEPDPSERTEKDLIDSPWVQRLRYIYQLQSARWVYPSAEHSRFVHSLGTMHVAGRFARHLYPFLKKVVPDVPSANYVEEVLRVTALVHDIGHGPFCHFFDENYLHLFDLTHERLGQIIIREHLGPIIRKIRRSPSGPFAKGEELDPDQIAHLILKEKSKDNSRLPRWLDLLQPVISGAYTGDNLDYVLRDSYMCGVAVGPVDLTRLIHYTIMTDKGFTIHKTGLPALQMFLNTRMYLYSNVYFHRTTRAIDIHLRDIFGETMKLLFPYDPRKHMDKYRSLTDWSLLEEVRSWRRTGVKARRRLGEEWGRILDRDVKWKMAYSTSLKEKGEARGMAFPGHRHFAQQIAKELPKELRNVEFRVDMAPLDPRPDPKDQRGRPLYVYDPGTKQVSTEPLEEFLDLLPTRLVQFRVYSLDHTHDAALSRAAAAVLNKAPSSIESSY</sequence>
<dbReference type="InterPro" id="IPR050135">
    <property type="entry name" value="dGTPase-like"/>
</dbReference>
<dbReference type="Pfam" id="PF01966">
    <property type="entry name" value="HD"/>
    <property type="match status" value="1"/>
</dbReference>
<evidence type="ECO:0000313" key="4">
    <source>
        <dbReference type="Proteomes" id="UP000066284"/>
    </source>
</evidence>
<gene>
    <name evidence="3" type="ORF">NITINOP_3143</name>
</gene>
<proteinExistence type="predicted"/>
<dbReference type="Gene3D" id="1.10.3210.10">
    <property type="entry name" value="Hypothetical protein af1432"/>
    <property type="match status" value="1"/>
</dbReference>
<dbReference type="PANTHER" id="PTHR11373">
    <property type="entry name" value="DEOXYNUCLEOSIDE TRIPHOSPHATE TRIPHOSPHOHYDROLASE"/>
    <property type="match status" value="1"/>
</dbReference>
<dbReference type="SMART" id="SM00471">
    <property type="entry name" value="HDc"/>
    <property type="match status" value="1"/>
</dbReference>
<dbReference type="PANTHER" id="PTHR11373:SF4">
    <property type="entry name" value="DEOXYNUCLEOSIDE TRIPHOSPHATE TRIPHOSPHOHYDROLASE SAMHD1"/>
    <property type="match status" value="1"/>
</dbReference>
<dbReference type="SUPFAM" id="SSF109604">
    <property type="entry name" value="HD-domain/PDEase-like"/>
    <property type="match status" value="1"/>
</dbReference>
<dbReference type="Proteomes" id="UP000066284">
    <property type="component" value="Chromosome 1"/>
</dbReference>
<dbReference type="GO" id="GO:0008832">
    <property type="term" value="F:dGTPase activity"/>
    <property type="evidence" value="ECO:0007669"/>
    <property type="project" value="TreeGrafter"/>
</dbReference>
<organism evidence="3 4">
    <name type="scientific">Candidatus Nitrospira inopinata</name>
    <dbReference type="NCBI Taxonomy" id="1715989"/>
    <lineage>
        <taxon>Bacteria</taxon>
        <taxon>Pseudomonadati</taxon>
        <taxon>Nitrospirota</taxon>
        <taxon>Nitrospiria</taxon>
        <taxon>Nitrospirales</taxon>
        <taxon>Nitrospiraceae</taxon>
        <taxon>Nitrospira</taxon>
    </lineage>
</organism>
<dbReference type="InterPro" id="IPR006674">
    <property type="entry name" value="HD_domain"/>
</dbReference>
<protein>
    <recommendedName>
        <fullName evidence="2">HD/PDEase domain-containing protein</fullName>
    </recommendedName>
</protein>
<reference evidence="4" key="1">
    <citation type="submission" date="2015-09" db="EMBL/GenBank/DDBJ databases">
        <authorList>
            <person name="Daims H."/>
        </authorList>
    </citation>
    <scope>NUCLEOTIDE SEQUENCE [LARGE SCALE GENOMIC DNA]</scope>
</reference>
<feature type="compositionally biased region" description="Basic and acidic residues" evidence="1">
    <location>
        <begin position="399"/>
        <end position="408"/>
    </location>
</feature>
<dbReference type="OrthoDB" id="9803619at2"/>
<dbReference type="Pfam" id="PF19276">
    <property type="entry name" value="HD_assoc_2"/>
    <property type="match status" value="1"/>
</dbReference>
<accession>A0A0S4KUM5</accession>